<dbReference type="EMBL" id="CP001896">
    <property type="protein sequence ID" value="ADC62630.1"/>
    <property type="molecule type" value="Genomic_DNA"/>
</dbReference>
<evidence type="ECO:0000313" key="2">
    <source>
        <dbReference type="EMBL" id="ADC62630.1"/>
    </source>
</evidence>
<protein>
    <submittedName>
        <fullName evidence="2">Uncharacterized protein</fullName>
    </submittedName>
</protein>
<dbReference type="AlphaFoldDB" id="D3RTX1"/>
<feature type="compositionally biased region" description="Basic and acidic residues" evidence="1">
    <location>
        <begin position="17"/>
        <end position="29"/>
    </location>
</feature>
<gene>
    <name evidence="2" type="ordered locus">Alvin_1698</name>
</gene>
<feature type="compositionally biased region" description="Basic residues" evidence="1">
    <location>
        <begin position="30"/>
        <end position="39"/>
    </location>
</feature>
<name>D3RTX1_ALLVD</name>
<dbReference type="KEGG" id="alv:Alvin_1698"/>
<evidence type="ECO:0000313" key="3">
    <source>
        <dbReference type="Proteomes" id="UP000001441"/>
    </source>
</evidence>
<sequence>MADDESITKRRPPGRPRLYEDVLSDAERARRYRQKKKAKTQSADAIPPLSDAEHRAIKRHAKDHGLSETALVAAIVRQALQSPSLLRQALSNQQGLNL</sequence>
<keyword evidence="3" id="KW-1185">Reference proteome</keyword>
<proteinExistence type="predicted"/>
<dbReference type="HOGENOM" id="CLU_2327682_0_0_6"/>
<dbReference type="Proteomes" id="UP000001441">
    <property type="component" value="Chromosome"/>
</dbReference>
<organism evidence="2 3">
    <name type="scientific">Allochromatium vinosum (strain ATCC 17899 / DSM 180 / NBRC 103801 / NCIMB 10441 / D)</name>
    <name type="common">Chromatium vinosum</name>
    <dbReference type="NCBI Taxonomy" id="572477"/>
    <lineage>
        <taxon>Bacteria</taxon>
        <taxon>Pseudomonadati</taxon>
        <taxon>Pseudomonadota</taxon>
        <taxon>Gammaproteobacteria</taxon>
        <taxon>Chromatiales</taxon>
        <taxon>Chromatiaceae</taxon>
        <taxon>Allochromatium</taxon>
    </lineage>
</organism>
<feature type="region of interest" description="Disordered" evidence="1">
    <location>
        <begin position="1"/>
        <end position="51"/>
    </location>
</feature>
<reference evidence="2 3" key="1">
    <citation type="journal article" date="2011" name="Stand. Genomic Sci.">
        <title>Complete genome sequence of Allochromatium vinosum DSM 180(T).</title>
        <authorList>
            <person name="Weissgerber T."/>
            <person name="Zigann R."/>
            <person name="Bruce D."/>
            <person name="Chang Y.J."/>
            <person name="Detter J.C."/>
            <person name="Han C."/>
            <person name="Hauser L."/>
            <person name="Jeffries C.D."/>
            <person name="Land M."/>
            <person name="Munk A.C."/>
            <person name="Tapia R."/>
            <person name="Dahl C."/>
        </authorList>
    </citation>
    <scope>NUCLEOTIDE SEQUENCE [LARGE SCALE GENOMIC DNA]</scope>
    <source>
        <strain evidence="3">ATCC 17899 / DSM 180 / NBRC 103801 / NCIMB 10441 / D</strain>
    </source>
</reference>
<dbReference type="STRING" id="572477.Alvin_1698"/>
<dbReference type="RefSeq" id="WP_012970904.1">
    <property type="nucleotide sequence ID" value="NC_013851.1"/>
</dbReference>
<accession>D3RTX1</accession>
<evidence type="ECO:0000256" key="1">
    <source>
        <dbReference type="SAM" id="MobiDB-lite"/>
    </source>
</evidence>